<comment type="caution">
    <text evidence="9">The sequence shown here is derived from an EMBL/GenBank/DDBJ whole genome shotgun (WGS) entry which is preliminary data.</text>
</comment>
<protein>
    <submittedName>
        <fullName evidence="9">Nitrate reductase</fullName>
    </submittedName>
</protein>
<dbReference type="GO" id="GO:0016491">
    <property type="term" value="F:oxidoreductase activity"/>
    <property type="evidence" value="ECO:0007669"/>
    <property type="project" value="UniProtKB-KW"/>
</dbReference>
<dbReference type="EMBL" id="JABFNT010000101">
    <property type="protein sequence ID" value="NOJ81809.1"/>
    <property type="molecule type" value="Genomic_DNA"/>
</dbReference>
<dbReference type="InterPro" id="IPR036197">
    <property type="entry name" value="NarG-like_sf"/>
</dbReference>
<evidence type="ECO:0000256" key="3">
    <source>
        <dbReference type="ARBA" id="ARBA00022692"/>
    </source>
</evidence>
<feature type="transmembrane region" description="Helical" evidence="7">
    <location>
        <begin position="165"/>
        <end position="184"/>
    </location>
</feature>
<organism evidence="9 10">
    <name type="scientific">Myxococcus xanthus</name>
    <dbReference type="NCBI Taxonomy" id="34"/>
    <lineage>
        <taxon>Bacteria</taxon>
        <taxon>Pseudomonadati</taxon>
        <taxon>Myxococcota</taxon>
        <taxon>Myxococcia</taxon>
        <taxon>Myxococcales</taxon>
        <taxon>Cystobacterineae</taxon>
        <taxon>Myxococcaceae</taxon>
        <taxon>Myxococcus</taxon>
    </lineage>
</organism>
<evidence type="ECO:0000256" key="1">
    <source>
        <dbReference type="ARBA" id="ARBA00004651"/>
    </source>
</evidence>
<reference evidence="9 10" key="1">
    <citation type="submission" date="2020-05" db="EMBL/GenBank/DDBJ databases">
        <authorList>
            <person name="Whitworth D."/>
        </authorList>
    </citation>
    <scope>NUCLEOTIDE SEQUENCE [LARGE SCALE GENOMIC DNA]</scope>
    <source>
        <strain evidence="9 10">AM005</strain>
    </source>
</reference>
<dbReference type="RefSeq" id="WP_171443783.1">
    <property type="nucleotide sequence ID" value="NZ_JABFNS010000108.1"/>
</dbReference>
<evidence type="ECO:0000256" key="7">
    <source>
        <dbReference type="SAM" id="Phobius"/>
    </source>
</evidence>
<comment type="subcellular location">
    <subcellularLocation>
        <location evidence="1">Cell membrane</location>
        <topology evidence="1">Multi-pass membrane protein</topology>
    </subcellularLocation>
</comment>
<keyword evidence="2" id="KW-1003">Cell membrane</keyword>
<feature type="transmembrane region" description="Helical" evidence="7">
    <location>
        <begin position="43"/>
        <end position="64"/>
    </location>
</feature>
<accession>A0A7Y4MTN1</accession>
<keyword evidence="5" id="KW-0560">Oxidoreductase</keyword>
<evidence type="ECO:0000259" key="8">
    <source>
        <dbReference type="Pfam" id="PF02665"/>
    </source>
</evidence>
<keyword evidence="6 7" id="KW-0472">Membrane</keyword>
<keyword evidence="4 7" id="KW-1133">Transmembrane helix</keyword>
<evidence type="ECO:0000256" key="4">
    <source>
        <dbReference type="ARBA" id="ARBA00022989"/>
    </source>
</evidence>
<dbReference type="GO" id="GO:0005886">
    <property type="term" value="C:plasma membrane"/>
    <property type="evidence" value="ECO:0007669"/>
    <property type="project" value="UniProtKB-SubCell"/>
</dbReference>
<dbReference type="Proteomes" id="UP000533080">
    <property type="component" value="Unassembled WGS sequence"/>
</dbReference>
<dbReference type="AlphaFoldDB" id="A0A7Y4MTN1"/>
<evidence type="ECO:0000256" key="2">
    <source>
        <dbReference type="ARBA" id="ARBA00022475"/>
    </source>
</evidence>
<feature type="transmembrane region" description="Helical" evidence="7">
    <location>
        <begin position="109"/>
        <end position="130"/>
    </location>
</feature>
<sequence length="205" mass="21620">MSEALFSAIPYVAAGAAVAGVARRLMTRAPASAPSAPTPWTLSGRAVLAGGVIVALIHLLGLLAPRAMQAFNASPGRLFTLEAVGLIGALLLAWGLVGLTLRRAREGQWGTAALLGLLFAQSCSGLYLAVALRWGSAWYVHVVVPYLRSALAFQPDASLLTQAPFIVQFHTLFGMVVLALALFIRARPEPLTAPLLVTPREETAR</sequence>
<dbReference type="Pfam" id="PF02665">
    <property type="entry name" value="Nitrate_red_gam"/>
    <property type="match status" value="1"/>
</dbReference>
<evidence type="ECO:0000256" key="6">
    <source>
        <dbReference type="ARBA" id="ARBA00023136"/>
    </source>
</evidence>
<dbReference type="Gene3D" id="1.20.950.20">
    <property type="entry name" value="Transmembrane di-heme cytochromes, Chain C"/>
    <property type="match status" value="1"/>
</dbReference>
<evidence type="ECO:0000313" key="9">
    <source>
        <dbReference type="EMBL" id="NOJ81809.1"/>
    </source>
</evidence>
<evidence type="ECO:0000256" key="5">
    <source>
        <dbReference type="ARBA" id="ARBA00023002"/>
    </source>
</evidence>
<evidence type="ECO:0000313" key="10">
    <source>
        <dbReference type="Proteomes" id="UP000533080"/>
    </source>
</evidence>
<keyword evidence="3 7" id="KW-0812">Transmembrane</keyword>
<feature type="transmembrane region" description="Helical" evidence="7">
    <location>
        <begin position="76"/>
        <end position="97"/>
    </location>
</feature>
<gene>
    <name evidence="9" type="ORF">HNV28_26330</name>
</gene>
<proteinExistence type="predicted"/>
<dbReference type="SUPFAM" id="SSF103501">
    <property type="entry name" value="Respiratory nitrate reductase 1 gamma chain"/>
    <property type="match status" value="1"/>
</dbReference>
<feature type="domain" description="NarG-like" evidence="8">
    <location>
        <begin position="4"/>
        <end position="185"/>
    </location>
</feature>
<dbReference type="InterPro" id="IPR023234">
    <property type="entry name" value="NarG-like_domain"/>
</dbReference>
<name>A0A7Y4MTN1_MYXXA</name>